<comment type="caution">
    <text evidence="2">The sequence shown here is derived from an EMBL/GenBank/DDBJ whole genome shotgun (WGS) entry which is preliminary data.</text>
</comment>
<evidence type="ECO:0000256" key="1">
    <source>
        <dbReference type="SAM" id="SignalP"/>
    </source>
</evidence>
<evidence type="ECO:0008006" key="4">
    <source>
        <dbReference type="Google" id="ProtNLM"/>
    </source>
</evidence>
<feature type="chain" id="PRO_5041339308" description="Secreted protein" evidence="1">
    <location>
        <begin position="31"/>
        <end position="131"/>
    </location>
</feature>
<evidence type="ECO:0000313" key="2">
    <source>
        <dbReference type="EMBL" id="NKY12617.1"/>
    </source>
</evidence>
<dbReference type="EMBL" id="JAAXOU010000001">
    <property type="protein sequence ID" value="NKY12617.1"/>
    <property type="molecule type" value="Genomic_DNA"/>
</dbReference>
<dbReference type="RefSeq" id="WP_168436902.1">
    <property type="nucleotide sequence ID" value="NZ_JAAXOU010000001.1"/>
</dbReference>
<reference evidence="2 3" key="1">
    <citation type="submission" date="2020-04" db="EMBL/GenBank/DDBJ databases">
        <title>MicrobeNet Type strains.</title>
        <authorList>
            <person name="Nicholson A.C."/>
        </authorList>
    </citation>
    <scope>NUCLEOTIDE SEQUENCE [LARGE SCALE GENOMIC DNA]</scope>
    <source>
        <strain evidence="2 3">DSM 40738</strain>
    </source>
</reference>
<dbReference type="AlphaFoldDB" id="A0AA44D937"/>
<sequence>MSRARKTALAVTSTVLAMAGVLATAGSASASTYSRTSPKGGYGVAEVSATGSFYACDMGSADGYRVVAHLWPDGYGYRWAQDANGSNNGCGTPVQLSLPVGTDYTIRVCLRAGSDGADVYCSRDERGTILS</sequence>
<gene>
    <name evidence="2" type="ORF">HGA06_00040</name>
</gene>
<keyword evidence="3" id="KW-1185">Reference proteome</keyword>
<accession>A0AA44D937</accession>
<feature type="signal peptide" evidence="1">
    <location>
        <begin position="1"/>
        <end position="30"/>
    </location>
</feature>
<name>A0AA44D937_STRE0</name>
<organism evidence="2 3">
    <name type="scientific">Streptomyces somaliensis (strain ATCC 33201 / DSM 40738 / JCM 12659 / KCTC 9044 / NCTC 11332 / NRRL B-12077 / IP 733)</name>
    <dbReference type="NCBI Taxonomy" id="1134445"/>
    <lineage>
        <taxon>Bacteria</taxon>
        <taxon>Bacillati</taxon>
        <taxon>Actinomycetota</taxon>
        <taxon>Actinomycetes</taxon>
        <taxon>Kitasatosporales</taxon>
        <taxon>Streptomycetaceae</taxon>
        <taxon>Streptomyces</taxon>
    </lineage>
</organism>
<evidence type="ECO:0000313" key="3">
    <source>
        <dbReference type="Proteomes" id="UP000570003"/>
    </source>
</evidence>
<dbReference type="Proteomes" id="UP000570003">
    <property type="component" value="Unassembled WGS sequence"/>
</dbReference>
<protein>
    <recommendedName>
        <fullName evidence="4">Secreted protein</fullName>
    </recommendedName>
</protein>
<proteinExistence type="predicted"/>
<keyword evidence="1" id="KW-0732">Signal</keyword>